<feature type="region of interest" description="Disordered" evidence="1">
    <location>
        <begin position="28"/>
        <end position="51"/>
    </location>
</feature>
<name>A0A4Y2TLK6_ARAVE</name>
<dbReference type="AlphaFoldDB" id="A0A4Y2TLK6"/>
<gene>
    <name evidence="2" type="ORF">AVEN_265236_1</name>
</gene>
<accession>A0A4Y2TLK6</accession>
<protein>
    <submittedName>
        <fullName evidence="2">Uncharacterized protein</fullName>
    </submittedName>
</protein>
<evidence type="ECO:0000313" key="3">
    <source>
        <dbReference type="Proteomes" id="UP000499080"/>
    </source>
</evidence>
<sequence length="99" mass="11274">MPNSKKKHSCEICSSSFSATRRPFCYGPRNFEPQSDDEDDTRTSTSTSPNFRITHHREGRVFERDCITNSQTIRRNANQRVEAGPCFALSVTALTCQKE</sequence>
<reference evidence="2 3" key="1">
    <citation type="journal article" date="2019" name="Sci. Rep.">
        <title>Orb-weaving spider Araneus ventricosus genome elucidates the spidroin gene catalogue.</title>
        <authorList>
            <person name="Kono N."/>
            <person name="Nakamura H."/>
            <person name="Ohtoshi R."/>
            <person name="Moran D.A.P."/>
            <person name="Shinohara A."/>
            <person name="Yoshida Y."/>
            <person name="Fujiwara M."/>
            <person name="Mori M."/>
            <person name="Tomita M."/>
            <person name="Arakawa K."/>
        </authorList>
    </citation>
    <scope>NUCLEOTIDE SEQUENCE [LARGE SCALE GENOMIC DNA]</scope>
</reference>
<dbReference type="EMBL" id="BGPR01029613">
    <property type="protein sequence ID" value="GBO01503.1"/>
    <property type="molecule type" value="Genomic_DNA"/>
</dbReference>
<dbReference type="Proteomes" id="UP000499080">
    <property type="component" value="Unassembled WGS sequence"/>
</dbReference>
<organism evidence="2 3">
    <name type="scientific">Araneus ventricosus</name>
    <name type="common">Orbweaver spider</name>
    <name type="synonym">Epeira ventricosa</name>
    <dbReference type="NCBI Taxonomy" id="182803"/>
    <lineage>
        <taxon>Eukaryota</taxon>
        <taxon>Metazoa</taxon>
        <taxon>Ecdysozoa</taxon>
        <taxon>Arthropoda</taxon>
        <taxon>Chelicerata</taxon>
        <taxon>Arachnida</taxon>
        <taxon>Araneae</taxon>
        <taxon>Araneomorphae</taxon>
        <taxon>Entelegynae</taxon>
        <taxon>Araneoidea</taxon>
        <taxon>Araneidae</taxon>
        <taxon>Araneus</taxon>
    </lineage>
</organism>
<keyword evidence="3" id="KW-1185">Reference proteome</keyword>
<proteinExistence type="predicted"/>
<evidence type="ECO:0000313" key="2">
    <source>
        <dbReference type="EMBL" id="GBO01503.1"/>
    </source>
</evidence>
<comment type="caution">
    <text evidence="2">The sequence shown here is derived from an EMBL/GenBank/DDBJ whole genome shotgun (WGS) entry which is preliminary data.</text>
</comment>
<evidence type="ECO:0000256" key="1">
    <source>
        <dbReference type="SAM" id="MobiDB-lite"/>
    </source>
</evidence>